<comment type="cofactor">
    <cofactor evidence="1">
        <name>Mg(2+)</name>
        <dbReference type="ChEBI" id="CHEBI:18420"/>
    </cofactor>
</comment>
<evidence type="ECO:0000256" key="5">
    <source>
        <dbReference type="ARBA" id="ARBA00022602"/>
    </source>
</evidence>
<keyword evidence="5" id="KW-0637">Prenyltransferase</keyword>
<sequence>MEGSSSEEGEDVNWTFYRDREEWADLKPVPQDDGPHPVVAIAYSEKFRDVFDYFRGVLKVHELSERALDLTRDAVELNPGNYTVWQYRRQILKHLDKDLKEEMAFVAEMISAFPKNYQVWHHRQVLVSWLNDASDELQLTAKMLALDAKNYHAWQHRQWAIRTFNLFQNELEFIEKLLNDDIRNNSAWNQRYFVINQTTEFAPEVIEKEIAYVLSKIKIATKNESSWNYLRGIVLHSESGLRKPSVIDFCDELYNSGNRSACLLSYLVDAALEQAEYGVVKENSLLSIDKALELCDNLANEFDVCRRGYWNYISGCLRVHMN</sequence>
<dbReference type="Gene3D" id="1.25.40.120">
    <property type="entry name" value="Protein prenylyltransferase"/>
    <property type="match status" value="1"/>
</dbReference>
<comment type="similarity">
    <text evidence="2">Belongs to the protein prenyltransferase subunit alpha family.</text>
</comment>
<evidence type="ECO:0000256" key="6">
    <source>
        <dbReference type="ARBA" id="ARBA00022679"/>
    </source>
</evidence>
<dbReference type="EMBL" id="QKKF02004048">
    <property type="protein sequence ID" value="RZF47567.1"/>
    <property type="molecule type" value="Genomic_DNA"/>
</dbReference>
<proteinExistence type="inferred from homology"/>
<evidence type="ECO:0000256" key="13">
    <source>
        <dbReference type="ARBA" id="ARBA00043219"/>
    </source>
</evidence>
<dbReference type="PROSITE" id="PS51147">
    <property type="entry name" value="PFTA"/>
    <property type="match status" value="5"/>
</dbReference>
<dbReference type="InterPro" id="IPR002088">
    <property type="entry name" value="Prenyl_trans_a"/>
</dbReference>
<dbReference type="GO" id="GO:0005953">
    <property type="term" value="C:CAAX-protein geranylgeranyltransferase complex"/>
    <property type="evidence" value="ECO:0007669"/>
    <property type="project" value="TreeGrafter"/>
</dbReference>
<evidence type="ECO:0000256" key="2">
    <source>
        <dbReference type="ARBA" id="ARBA00006734"/>
    </source>
</evidence>
<gene>
    <name evidence="14" type="ORF">LSTR_LSTR009103</name>
</gene>
<dbReference type="GO" id="GO:0005965">
    <property type="term" value="C:protein farnesyltransferase complex"/>
    <property type="evidence" value="ECO:0007669"/>
    <property type="project" value="TreeGrafter"/>
</dbReference>
<evidence type="ECO:0000256" key="8">
    <source>
        <dbReference type="ARBA" id="ARBA00022842"/>
    </source>
</evidence>
<evidence type="ECO:0000256" key="4">
    <source>
        <dbReference type="ARBA" id="ARBA00012702"/>
    </source>
</evidence>
<protein>
    <recommendedName>
        <fullName evidence="9">Protein farnesyltransferase/geranylgeranyltransferase type-1 subunit alpha</fullName>
        <ecNumber evidence="4">2.5.1.58</ecNumber>
        <ecNumber evidence="3">2.5.1.59</ecNumber>
    </recommendedName>
    <alternativeName>
        <fullName evidence="12">CAAX farnesyltransferase subunit alpha</fullName>
    </alternativeName>
    <alternativeName>
        <fullName evidence="11">FTase-alpha</fullName>
    </alternativeName>
    <alternativeName>
        <fullName evidence="10">Ras proteins prenyltransferase subunit alpha</fullName>
    </alternativeName>
    <alternativeName>
        <fullName evidence="13">Type I protein geranyl-geranyltransferase subunit alpha</fullName>
    </alternativeName>
</protein>
<dbReference type="PANTHER" id="PTHR11129:SF1">
    <property type="entry name" value="PROTEIN FARNESYLTRANSFERASE_GERANYLGERANYLTRANSFERASE TYPE-1 SUBUNIT ALPHA"/>
    <property type="match status" value="1"/>
</dbReference>
<dbReference type="GO" id="GO:0004662">
    <property type="term" value="F:CAAX-protein geranylgeranyltransferase activity"/>
    <property type="evidence" value="ECO:0007669"/>
    <property type="project" value="UniProtKB-EC"/>
</dbReference>
<dbReference type="EC" id="2.5.1.59" evidence="3"/>
<dbReference type="STRING" id="195883.A0A482XP64"/>
<dbReference type="Proteomes" id="UP000291343">
    <property type="component" value="Unassembled WGS sequence"/>
</dbReference>
<name>A0A482XP64_LAOST</name>
<evidence type="ECO:0000256" key="10">
    <source>
        <dbReference type="ARBA" id="ARBA00041392"/>
    </source>
</evidence>
<evidence type="ECO:0000256" key="7">
    <source>
        <dbReference type="ARBA" id="ARBA00022737"/>
    </source>
</evidence>
<dbReference type="PANTHER" id="PTHR11129">
    <property type="entry name" value="PROTEIN FARNESYLTRANSFERASE ALPHA SUBUNIT/RAB GERANYLGERANYL TRANSFERASE ALPHA SUBUNIT"/>
    <property type="match status" value="1"/>
</dbReference>
<dbReference type="Pfam" id="PF01239">
    <property type="entry name" value="PPTA"/>
    <property type="match status" value="5"/>
</dbReference>
<dbReference type="SUPFAM" id="SSF48439">
    <property type="entry name" value="Protein prenylyltransferase"/>
    <property type="match status" value="1"/>
</dbReference>
<keyword evidence="7" id="KW-0677">Repeat</keyword>
<dbReference type="AlphaFoldDB" id="A0A482XP64"/>
<comment type="caution">
    <text evidence="14">The sequence shown here is derived from an EMBL/GenBank/DDBJ whole genome shotgun (WGS) entry which is preliminary data.</text>
</comment>
<organism evidence="14 15">
    <name type="scientific">Laodelphax striatellus</name>
    <name type="common">Small brown planthopper</name>
    <name type="synonym">Delphax striatella</name>
    <dbReference type="NCBI Taxonomy" id="195883"/>
    <lineage>
        <taxon>Eukaryota</taxon>
        <taxon>Metazoa</taxon>
        <taxon>Ecdysozoa</taxon>
        <taxon>Arthropoda</taxon>
        <taxon>Hexapoda</taxon>
        <taxon>Insecta</taxon>
        <taxon>Pterygota</taxon>
        <taxon>Neoptera</taxon>
        <taxon>Paraneoptera</taxon>
        <taxon>Hemiptera</taxon>
        <taxon>Auchenorrhyncha</taxon>
        <taxon>Fulgoroidea</taxon>
        <taxon>Delphacidae</taxon>
        <taxon>Criomorphinae</taxon>
        <taxon>Laodelphax</taxon>
    </lineage>
</organism>
<dbReference type="EC" id="2.5.1.58" evidence="4"/>
<dbReference type="OrthoDB" id="272289at2759"/>
<keyword evidence="15" id="KW-1185">Reference proteome</keyword>
<reference evidence="14 15" key="1">
    <citation type="journal article" date="2017" name="Gigascience">
        <title>Genome sequence of the small brown planthopper, Laodelphax striatellus.</title>
        <authorList>
            <person name="Zhu J."/>
            <person name="Jiang F."/>
            <person name="Wang X."/>
            <person name="Yang P."/>
            <person name="Bao Y."/>
            <person name="Zhao W."/>
            <person name="Wang W."/>
            <person name="Lu H."/>
            <person name="Wang Q."/>
            <person name="Cui N."/>
            <person name="Li J."/>
            <person name="Chen X."/>
            <person name="Luo L."/>
            <person name="Yu J."/>
            <person name="Kang L."/>
            <person name="Cui F."/>
        </authorList>
    </citation>
    <scope>NUCLEOTIDE SEQUENCE [LARGE SCALE GENOMIC DNA]</scope>
    <source>
        <strain evidence="14">Lst14</strain>
    </source>
</reference>
<accession>A0A482XP64</accession>
<evidence type="ECO:0000313" key="15">
    <source>
        <dbReference type="Proteomes" id="UP000291343"/>
    </source>
</evidence>
<dbReference type="FunCoup" id="A0A482XP64">
    <property type="interactions" value="1763"/>
</dbReference>
<dbReference type="SMR" id="A0A482XP64"/>
<dbReference type="GO" id="GO:0004660">
    <property type="term" value="F:protein farnesyltransferase activity"/>
    <property type="evidence" value="ECO:0007669"/>
    <property type="project" value="UniProtKB-EC"/>
</dbReference>
<dbReference type="InParanoid" id="A0A482XP64"/>
<evidence type="ECO:0000313" key="14">
    <source>
        <dbReference type="EMBL" id="RZF47567.1"/>
    </source>
</evidence>
<evidence type="ECO:0000256" key="1">
    <source>
        <dbReference type="ARBA" id="ARBA00001946"/>
    </source>
</evidence>
<keyword evidence="8" id="KW-0460">Magnesium</keyword>
<evidence type="ECO:0000256" key="9">
    <source>
        <dbReference type="ARBA" id="ARBA00040965"/>
    </source>
</evidence>
<evidence type="ECO:0000256" key="3">
    <source>
        <dbReference type="ARBA" id="ARBA00012700"/>
    </source>
</evidence>
<evidence type="ECO:0000256" key="12">
    <source>
        <dbReference type="ARBA" id="ARBA00043086"/>
    </source>
</evidence>
<evidence type="ECO:0000256" key="11">
    <source>
        <dbReference type="ARBA" id="ARBA00042436"/>
    </source>
</evidence>
<keyword evidence="6" id="KW-0808">Transferase</keyword>